<accession>A6ZYJ9</accession>
<sequence length="66" mass="7609">MRRLYRHLASFFLLPSCPGNTIQSITSYPANALLRSFRHVSTETPVRNRVHNRGSQSCPFFPLMDD</sequence>
<dbReference type="AlphaFoldDB" id="A6ZYJ9"/>
<proteinExistence type="predicted"/>
<comment type="caution">
    <text evidence="1">The sequence shown here is derived from an EMBL/GenBank/DDBJ whole genome shotgun (WGS) entry which is preliminary data.</text>
</comment>
<evidence type="ECO:0000313" key="2">
    <source>
        <dbReference type="Proteomes" id="UP000007060"/>
    </source>
</evidence>
<dbReference type="HOGENOM" id="CLU_2832612_0_0_1"/>
<reference evidence="1 2" key="1">
    <citation type="journal article" date="2007" name="Proc. Natl. Acad. Sci. U.S.A.">
        <title>Genome sequencing and comparative analysis of Saccharomyces cerevisiae strain YJM789.</title>
        <authorList>
            <person name="Wei W."/>
            <person name="McCusker J.H."/>
            <person name="Hyman R.W."/>
            <person name="Jones T."/>
            <person name="Ning Y."/>
            <person name="Cao Z."/>
            <person name="Gu Z."/>
            <person name="Bruno D."/>
            <person name="Miranda M."/>
            <person name="Nguyen M."/>
            <person name="Wilhelmy J."/>
            <person name="Komp C."/>
            <person name="Tamse R."/>
            <person name="Wang X."/>
            <person name="Jia P."/>
            <person name="Luedi P."/>
            <person name="Oefner P.J."/>
            <person name="David L."/>
            <person name="Dietrich F.S."/>
            <person name="Li Y."/>
            <person name="Davis R.W."/>
            <person name="Steinmetz L.M."/>
        </authorList>
    </citation>
    <scope>NUCLEOTIDE SEQUENCE [LARGE SCALE GENOMIC DNA]</scope>
    <source>
        <strain evidence="1 2">YJM789</strain>
    </source>
</reference>
<dbReference type="EMBL" id="AAFW02000145">
    <property type="protein sequence ID" value="EDN60579.1"/>
    <property type="molecule type" value="Genomic_DNA"/>
</dbReference>
<organism evidence="1 2">
    <name type="scientific">Saccharomyces cerevisiae (strain YJM789)</name>
    <name type="common">Baker's yeast</name>
    <dbReference type="NCBI Taxonomy" id="307796"/>
    <lineage>
        <taxon>Eukaryota</taxon>
        <taxon>Fungi</taxon>
        <taxon>Dikarya</taxon>
        <taxon>Ascomycota</taxon>
        <taxon>Saccharomycotina</taxon>
        <taxon>Saccharomycetes</taxon>
        <taxon>Saccharomycetales</taxon>
        <taxon>Saccharomycetaceae</taxon>
        <taxon>Saccharomyces</taxon>
    </lineage>
</organism>
<name>A6ZYJ9_YEAS7</name>
<dbReference type="OrthoDB" id="10270474at2759"/>
<evidence type="ECO:0000313" key="1">
    <source>
        <dbReference type="EMBL" id="EDN60579.1"/>
    </source>
</evidence>
<gene>
    <name evidence="1" type="ORF">SCY_1137</name>
</gene>
<dbReference type="Proteomes" id="UP000007060">
    <property type="component" value="Unassembled WGS sequence"/>
</dbReference>
<protein>
    <submittedName>
        <fullName evidence="1">Conserved protein</fullName>
    </submittedName>
</protein>